<evidence type="ECO:0008006" key="5">
    <source>
        <dbReference type="Google" id="ProtNLM"/>
    </source>
</evidence>
<reference evidence="4" key="1">
    <citation type="submission" date="2022-10" db="EMBL/GenBank/DDBJ databases">
        <title>Adaptive evolution leads to modifications in subtelomeric GC content in a zoonotic Cryptosporidium species.</title>
        <authorList>
            <person name="Li J."/>
            <person name="Feng Y."/>
            <person name="Xiao L."/>
        </authorList>
    </citation>
    <scope>NUCLEOTIDE SEQUENCE</scope>
    <source>
        <strain evidence="4">33844</strain>
    </source>
</reference>
<feature type="compositionally biased region" description="Low complexity" evidence="1">
    <location>
        <begin position="703"/>
        <end position="712"/>
    </location>
</feature>
<organism evidence="4">
    <name type="scientific">Cryptosporidium canis</name>
    <dbReference type="NCBI Taxonomy" id="195482"/>
    <lineage>
        <taxon>Eukaryota</taxon>
        <taxon>Sar</taxon>
        <taxon>Alveolata</taxon>
        <taxon>Apicomplexa</taxon>
        <taxon>Conoidasida</taxon>
        <taxon>Coccidia</taxon>
        <taxon>Eucoccidiorida</taxon>
        <taxon>Eimeriorina</taxon>
        <taxon>Cryptosporidiidae</taxon>
        <taxon>Cryptosporidium</taxon>
    </lineage>
</organism>
<dbReference type="AlphaFoldDB" id="A0A9D5DFF2"/>
<evidence type="ECO:0000256" key="1">
    <source>
        <dbReference type="SAM" id="MobiDB-lite"/>
    </source>
</evidence>
<feature type="region of interest" description="Disordered" evidence="1">
    <location>
        <begin position="30"/>
        <end position="49"/>
    </location>
</feature>
<evidence type="ECO:0000313" key="4">
    <source>
        <dbReference type="EMBL" id="KAJ1606605.1"/>
    </source>
</evidence>
<gene>
    <name evidence="4" type="ORF">OJ253_2689</name>
</gene>
<dbReference type="Proteomes" id="UP001067231">
    <property type="component" value="Unassembled WGS sequence"/>
</dbReference>
<feature type="compositionally biased region" description="Basic and acidic residues" evidence="1">
    <location>
        <begin position="636"/>
        <end position="650"/>
    </location>
</feature>
<feature type="compositionally biased region" description="Low complexity" evidence="1">
    <location>
        <begin position="795"/>
        <end position="805"/>
    </location>
</feature>
<evidence type="ECO:0000256" key="3">
    <source>
        <dbReference type="SAM" id="SignalP"/>
    </source>
</evidence>
<feature type="region of interest" description="Disordered" evidence="1">
    <location>
        <begin position="762"/>
        <end position="896"/>
    </location>
</feature>
<feature type="signal peptide" evidence="3">
    <location>
        <begin position="1"/>
        <end position="25"/>
    </location>
</feature>
<feature type="compositionally biased region" description="Basic residues" evidence="1">
    <location>
        <begin position="867"/>
        <end position="889"/>
    </location>
</feature>
<feature type="compositionally biased region" description="Basic and acidic residues" evidence="1">
    <location>
        <begin position="613"/>
        <end position="625"/>
    </location>
</feature>
<feature type="compositionally biased region" description="Basic residues" evidence="1">
    <location>
        <begin position="815"/>
        <end position="857"/>
    </location>
</feature>
<feature type="transmembrane region" description="Helical" evidence="2">
    <location>
        <begin position="172"/>
        <end position="190"/>
    </location>
</feature>
<dbReference type="EMBL" id="JAPCXC010000074">
    <property type="protein sequence ID" value="KAJ1606605.1"/>
    <property type="molecule type" value="Genomic_DNA"/>
</dbReference>
<feature type="region of interest" description="Disordered" evidence="1">
    <location>
        <begin position="613"/>
        <end position="650"/>
    </location>
</feature>
<keyword evidence="2" id="KW-1133">Transmembrane helix</keyword>
<comment type="caution">
    <text evidence="4">The sequence shown here is derived from an EMBL/GenBank/DDBJ whole genome shotgun (WGS) entry which is preliminary data.</text>
</comment>
<feature type="region of interest" description="Disordered" evidence="1">
    <location>
        <begin position="703"/>
        <end position="730"/>
    </location>
</feature>
<name>A0A9D5DFF2_9CRYT</name>
<feature type="non-terminal residue" evidence="4">
    <location>
        <position position="1029"/>
    </location>
</feature>
<keyword evidence="3" id="KW-0732">Signal</keyword>
<evidence type="ECO:0000256" key="2">
    <source>
        <dbReference type="SAM" id="Phobius"/>
    </source>
</evidence>
<feature type="region of interest" description="Disordered" evidence="1">
    <location>
        <begin position="491"/>
        <end position="521"/>
    </location>
</feature>
<dbReference type="OrthoDB" id="343994at2759"/>
<accession>A0A9D5DFF2</accession>
<feature type="transmembrane region" description="Helical" evidence="2">
    <location>
        <begin position="72"/>
        <end position="91"/>
    </location>
</feature>
<protein>
    <recommendedName>
        <fullName evidence="5">Signal peptide-containing protein</fullName>
    </recommendedName>
</protein>
<feature type="chain" id="PRO_5038823061" description="Signal peptide-containing protein" evidence="3">
    <location>
        <begin position="26"/>
        <end position="1029"/>
    </location>
</feature>
<proteinExistence type="predicted"/>
<feature type="compositionally biased region" description="Basic residues" evidence="1">
    <location>
        <begin position="626"/>
        <end position="635"/>
    </location>
</feature>
<keyword evidence="2" id="KW-0812">Transmembrane</keyword>
<keyword evidence="2" id="KW-0472">Membrane</keyword>
<sequence length="1029" mass="116277">MRCIFGLLLCLLFFSAFLCVGGAEASDRSSQDQAKEVDSNDDGQADAGFERDPEHIRSLITTEFEANFFVEFMLKVICIYLINILRFAIVFNSDVFHSHFKLLSLAHSTLTSYSSDDIKTSVLSQQTIDQIEHACKRISNLEMFSDINTESSDHLSRIQKLYQISSKITSNLLLFLDLVGLFSNLVSAYLRNLSLSFAQISNDVLTEFGLAIKTYKCESKSLIMKRIDSTKSLSKSIYLDLDFMDLLRDMRSSMESNSQKYKAQISEYEAYLSTGKSNLKGRDLDVAKVRYEEIVDSGGLSEEKILFYENLVWVSVSLLSVITENILKFKKDTIGPTLREIESFISTILSLMASRGTELNIPEDVVLQTKVDVRNIVGIVEVMNDDILSSSHLKTKHGAEIIAKMKRMYMALIKTLALLHREKENVKCCKYSFKMIVSAISLFQSVSKAVQSCIKEWESSSCSLRLSSLEDVKKHRQSRISQLKSSAELKASMDEAAAREKEQRARQQKEAKDKEKEERELADRELLMKKLQEKRQLAEVRKMQKKQRPPKTKAYREATPEDLLSLAKKEVPESVIKVPSNVKKKSARREERLQKVQALAAKSDKAEEIKQIIKLERESNPSDKSRKMKERRDKKKQQWDLEEERRIEEENRKVASSSCKVVCHSKHISSSHLKCHFSEVTDSQEKELRDLITTVFEIIDSTSSSMDAAASSEKVPEAEKQSSPSFPAEDELIQHASSVPVRRRADEQLPTVVRPTIECFGENPVFASSGGRGRRHRSSSRDRSVELSDSTDSNIGGIESSSSSEARLNQSGSRSRPRGRPISIRRRRSKSGLRSKSGSRSRPTTRSKSGSKSKSGSRSKLSLEPRRRSRSSSKSQSRKRSKSASRNRSRSSSVCSSKLAPKESVEIIDESLESCISEAYTISFNDCLQNEDSSCSGSRYSFSSSGVDPFKTQAMLLFGVSEPNFKRIDSDSTLDEIKSSLDTCGLEIFRLHTEVTPQVRGSDFLNLKYIQSCYVKEFIRLLLLLKSKS</sequence>